<dbReference type="Gene3D" id="3.40.50.300">
    <property type="entry name" value="P-loop containing nucleotide triphosphate hydrolases"/>
    <property type="match status" value="1"/>
</dbReference>
<dbReference type="Proteomes" id="UP000184111">
    <property type="component" value="Unassembled WGS sequence"/>
</dbReference>
<dbReference type="SUPFAM" id="SSF55961">
    <property type="entry name" value="Bet v1-like"/>
    <property type="match status" value="1"/>
</dbReference>
<organism evidence="1 2">
    <name type="scientific">Actinacidiphila paucisporea</name>
    <dbReference type="NCBI Taxonomy" id="310782"/>
    <lineage>
        <taxon>Bacteria</taxon>
        <taxon>Bacillati</taxon>
        <taxon>Actinomycetota</taxon>
        <taxon>Actinomycetes</taxon>
        <taxon>Kitasatosporales</taxon>
        <taxon>Streptomycetaceae</taxon>
        <taxon>Actinacidiphila</taxon>
    </lineage>
</organism>
<name>A0A1M6TRA8_9ACTN</name>
<dbReference type="InterPro" id="IPR019587">
    <property type="entry name" value="Polyketide_cyclase/dehydratase"/>
</dbReference>
<evidence type="ECO:0000313" key="1">
    <source>
        <dbReference type="EMBL" id="SHK59450.1"/>
    </source>
</evidence>
<dbReference type="STRING" id="310782.SAMN05216499_101127"/>
<dbReference type="EMBL" id="FRBI01000001">
    <property type="protein sequence ID" value="SHK59450.1"/>
    <property type="molecule type" value="Genomic_DNA"/>
</dbReference>
<dbReference type="Gene3D" id="3.30.530.20">
    <property type="match status" value="1"/>
</dbReference>
<protein>
    <submittedName>
        <fullName evidence="1">Chloramphenicol 3-O-phosphotransferase</fullName>
    </submittedName>
</protein>
<dbReference type="Pfam" id="PF10604">
    <property type="entry name" value="Polyketide_cyc2"/>
    <property type="match status" value="1"/>
</dbReference>
<proteinExistence type="predicted"/>
<dbReference type="InterPro" id="IPR023393">
    <property type="entry name" value="START-like_dom_sf"/>
</dbReference>
<evidence type="ECO:0000313" key="2">
    <source>
        <dbReference type="Proteomes" id="UP000184111"/>
    </source>
</evidence>
<dbReference type="AlphaFoldDB" id="A0A1M6TRA8"/>
<dbReference type="NCBIfam" id="NF033114">
    <property type="entry name" value="phos_trans_CPT"/>
    <property type="match status" value="1"/>
</dbReference>
<sequence>MIVLNGGSSSGKSSLARSLQAVLPDAWLTFGVDDFVDALPAALQDSDAGIEFAPDGGVSVGPAFRALEAAWVTGVAAMARAGAHVIVDEVFLGGPDSQRRWREALGDLPVLWVGVRCEPATAAAREAARGDRTTGMAALQAELVHRGVVYDLEVDTTRADPAACARTVAAHAQGERGVSGSFKKGAPAAASVVAMNGIAKESRHLSVRIARPAGEVYAYAADPANLPAWAHGLSGSISPSGTGEEWVAESPMGRVTVTFTPRNPLGVLDHDVTLPTGETVHNPVRVLPDGPASEVVFTIRHLPAMTDEEFDRDAATVAADLDRLKHVLEAAPPGGV</sequence>
<dbReference type="Pfam" id="PF07931">
    <property type="entry name" value="CPT"/>
    <property type="match status" value="1"/>
</dbReference>
<keyword evidence="2" id="KW-1185">Reference proteome</keyword>
<reference evidence="1 2" key="1">
    <citation type="submission" date="2016-11" db="EMBL/GenBank/DDBJ databases">
        <authorList>
            <person name="Jaros S."/>
            <person name="Januszkiewicz K."/>
            <person name="Wedrychowicz H."/>
        </authorList>
    </citation>
    <scope>NUCLEOTIDE SEQUENCE [LARGE SCALE GENOMIC DNA]</scope>
    <source>
        <strain evidence="1 2">CGMCC 4.2025</strain>
    </source>
</reference>
<dbReference type="InterPro" id="IPR027417">
    <property type="entry name" value="P-loop_NTPase"/>
</dbReference>
<dbReference type="GO" id="GO:0016740">
    <property type="term" value="F:transferase activity"/>
    <property type="evidence" value="ECO:0007669"/>
    <property type="project" value="UniProtKB-KW"/>
</dbReference>
<accession>A0A1M6TRA8</accession>
<gene>
    <name evidence="1" type="ORF">SAMN05216499_101127</name>
</gene>
<dbReference type="SUPFAM" id="SSF52540">
    <property type="entry name" value="P-loop containing nucleoside triphosphate hydrolases"/>
    <property type="match status" value="1"/>
</dbReference>
<keyword evidence="1" id="KW-0808">Transferase</keyword>